<reference evidence="8 9" key="1">
    <citation type="submission" date="2024-09" db="EMBL/GenBank/DDBJ databases">
        <title>A chromosome-level genome assembly of Gray's grenadier anchovy, Coilia grayii.</title>
        <authorList>
            <person name="Fu Z."/>
        </authorList>
    </citation>
    <scope>NUCLEOTIDE SEQUENCE [LARGE SCALE GENOMIC DNA]</scope>
    <source>
        <strain evidence="8">G4</strain>
        <tissue evidence="8">Muscle</tissue>
    </source>
</reference>
<organism evidence="8 9">
    <name type="scientific">Coilia grayii</name>
    <name type="common">Gray's grenadier anchovy</name>
    <dbReference type="NCBI Taxonomy" id="363190"/>
    <lineage>
        <taxon>Eukaryota</taxon>
        <taxon>Metazoa</taxon>
        <taxon>Chordata</taxon>
        <taxon>Craniata</taxon>
        <taxon>Vertebrata</taxon>
        <taxon>Euteleostomi</taxon>
        <taxon>Actinopterygii</taxon>
        <taxon>Neopterygii</taxon>
        <taxon>Teleostei</taxon>
        <taxon>Clupei</taxon>
        <taxon>Clupeiformes</taxon>
        <taxon>Clupeoidei</taxon>
        <taxon>Engraulidae</taxon>
        <taxon>Coilinae</taxon>
        <taxon>Coilia</taxon>
    </lineage>
</organism>
<protein>
    <recommendedName>
        <fullName evidence="7">SAM domain-containing protein</fullName>
    </recommendedName>
</protein>
<keyword evidence="3" id="KW-0728">SH3 domain</keyword>
<dbReference type="Gene3D" id="1.10.150.50">
    <property type="entry name" value="Transcription Factor, Ets-1"/>
    <property type="match status" value="1"/>
</dbReference>
<dbReference type="InterPro" id="IPR013761">
    <property type="entry name" value="SAM/pointed_sf"/>
</dbReference>
<comment type="similarity">
    <text evidence="2">Belongs to the EPS8 family.</text>
</comment>
<dbReference type="GO" id="GO:0005737">
    <property type="term" value="C:cytoplasm"/>
    <property type="evidence" value="ECO:0007669"/>
    <property type="project" value="UniProtKB-SubCell"/>
</dbReference>
<dbReference type="AlphaFoldDB" id="A0ABD1K4U5"/>
<comment type="caution">
    <text evidence="8">The sequence shown here is derived from an EMBL/GenBank/DDBJ whole genome shotgun (WGS) entry which is preliminary data.</text>
</comment>
<dbReference type="EMBL" id="JBHFQA010000009">
    <property type="protein sequence ID" value="KAL2094165.1"/>
    <property type="molecule type" value="Genomic_DNA"/>
</dbReference>
<evidence type="ECO:0000256" key="3">
    <source>
        <dbReference type="ARBA" id="ARBA00022443"/>
    </source>
</evidence>
<dbReference type="Pfam" id="PF18016">
    <property type="entry name" value="SAM_3"/>
    <property type="match status" value="1"/>
</dbReference>
<evidence type="ECO:0000259" key="7">
    <source>
        <dbReference type="Pfam" id="PF18016"/>
    </source>
</evidence>
<proteinExistence type="inferred from homology"/>
<dbReference type="Proteomes" id="UP001591681">
    <property type="component" value="Unassembled WGS sequence"/>
</dbReference>
<feature type="region of interest" description="Disordered" evidence="6">
    <location>
        <begin position="42"/>
        <end position="64"/>
    </location>
</feature>
<evidence type="ECO:0000313" key="8">
    <source>
        <dbReference type="EMBL" id="KAL2094165.1"/>
    </source>
</evidence>
<dbReference type="InterPro" id="IPR041418">
    <property type="entry name" value="SAM_3"/>
</dbReference>
<gene>
    <name evidence="8" type="ORF">ACEWY4_011477</name>
</gene>
<name>A0ABD1K4U5_9TELE</name>
<dbReference type="FunFam" id="1.10.150.50:FF:000023">
    <property type="entry name" value="Epidermal growth factor receptor kinase substrate 8"/>
    <property type="match status" value="1"/>
</dbReference>
<feature type="domain" description="SAM" evidence="7">
    <location>
        <begin position="142"/>
        <end position="200"/>
    </location>
</feature>
<evidence type="ECO:0000256" key="6">
    <source>
        <dbReference type="SAM" id="MobiDB-lite"/>
    </source>
</evidence>
<keyword evidence="5" id="KW-0597">Phosphoprotein</keyword>
<evidence type="ECO:0000256" key="4">
    <source>
        <dbReference type="ARBA" id="ARBA00022490"/>
    </source>
</evidence>
<sequence length="232" mass="26030">MEYGYYPGYVPLESVWSFLLISCPCWLGPGAARIDRGRQEAAGTSAFSAEPSHAITPSRHHKPSHAIRRLHTIMPSQAITRNKTPSHHHAICCCVARKARIPDVAPKMTQVNDELLQRITASKSQPPARNYRVDRRSGFPMVITQDSPPWEVKTWLNAKGFSKMTVSCLGILSGAQLFSLSKEELKAVCGDEGGRVYSQVTVQKTQLERFQGTTELEVIMRRRQEEVDAFTY</sequence>
<comment type="subcellular location">
    <subcellularLocation>
        <location evidence="1">Cytoplasm</location>
    </subcellularLocation>
</comment>
<evidence type="ECO:0000256" key="2">
    <source>
        <dbReference type="ARBA" id="ARBA00006197"/>
    </source>
</evidence>
<keyword evidence="4" id="KW-0963">Cytoplasm</keyword>
<evidence type="ECO:0000256" key="1">
    <source>
        <dbReference type="ARBA" id="ARBA00004496"/>
    </source>
</evidence>
<keyword evidence="9" id="KW-1185">Reference proteome</keyword>
<dbReference type="PANTHER" id="PTHR12287:SF23">
    <property type="entry name" value="AROUSER, ISOFORM A-RELATED"/>
    <property type="match status" value="1"/>
</dbReference>
<dbReference type="InterPro" id="IPR039801">
    <property type="entry name" value="EPS8-like"/>
</dbReference>
<evidence type="ECO:0000256" key="5">
    <source>
        <dbReference type="ARBA" id="ARBA00022553"/>
    </source>
</evidence>
<accession>A0ABD1K4U5</accession>
<evidence type="ECO:0000313" key="9">
    <source>
        <dbReference type="Proteomes" id="UP001591681"/>
    </source>
</evidence>
<dbReference type="CDD" id="cd09540">
    <property type="entry name" value="SAM_EPS8-like"/>
    <property type="match status" value="1"/>
</dbReference>
<dbReference type="PANTHER" id="PTHR12287">
    <property type="entry name" value="EPIDERMAL GROWTH FACTOR RECEPTOR KINASE SUBSTRATE EPS8-RELATED PROTEIN"/>
    <property type="match status" value="1"/>
</dbReference>